<dbReference type="InterPro" id="IPR029413">
    <property type="entry name" value="RG-lyase_II"/>
</dbReference>
<proteinExistence type="inferred from homology"/>
<dbReference type="CDD" id="cd10316">
    <property type="entry name" value="RGL4_M"/>
    <property type="match status" value="1"/>
</dbReference>
<dbReference type="InterPro" id="IPR013784">
    <property type="entry name" value="Carb-bd-like_fold"/>
</dbReference>
<accession>A0A396HNJ7</accession>
<name>A0A396HNJ7_MEDTR</name>
<comment type="similarity">
    <text evidence="3">Belongs to the polysaccharide lyase 4 family.</text>
</comment>
<gene>
    <name evidence="10" type="ORF">MtrunA17_Chr5g0411781</name>
</gene>
<evidence type="ECO:0000256" key="4">
    <source>
        <dbReference type="ARBA" id="ARBA00012437"/>
    </source>
</evidence>
<dbReference type="Pfam" id="PF14686">
    <property type="entry name" value="fn3_3"/>
    <property type="match status" value="1"/>
</dbReference>
<dbReference type="SUPFAM" id="SSF49452">
    <property type="entry name" value="Starch-binding domain-like"/>
    <property type="match status" value="1"/>
</dbReference>
<dbReference type="GO" id="GO:0030246">
    <property type="term" value="F:carbohydrate binding"/>
    <property type="evidence" value="ECO:0007669"/>
    <property type="project" value="InterPro"/>
</dbReference>
<keyword evidence="5" id="KW-0964">Secreted</keyword>
<dbReference type="SUPFAM" id="SSF74650">
    <property type="entry name" value="Galactose mutarotase-like"/>
    <property type="match status" value="1"/>
</dbReference>
<dbReference type="InterPro" id="IPR014718">
    <property type="entry name" value="GH-type_carb-bd"/>
</dbReference>
<dbReference type="OrthoDB" id="2130367at2759"/>
<evidence type="ECO:0000313" key="10">
    <source>
        <dbReference type="EMBL" id="RHN54889.1"/>
    </source>
</evidence>
<dbReference type="InterPro" id="IPR011013">
    <property type="entry name" value="Gal_mutarotase_sf_dom"/>
</dbReference>
<dbReference type="InterPro" id="IPR029411">
    <property type="entry name" value="RG-lyase_III"/>
</dbReference>
<dbReference type="PANTHER" id="PTHR32018">
    <property type="entry name" value="RHAMNOGALACTURONATE LYASE FAMILY PROTEIN"/>
    <property type="match status" value="1"/>
</dbReference>
<dbReference type="Pfam" id="PF14683">
    <property type="entry name" value="CBM-like"/>
    <property type="match status" value="1"/>
</dbReference>
<dbReference type="Gene3D" id="2.60.40.1120">
    <property type="entry name" value="Carboxypeptidase-like, regulatory domain"/>
    <property type="match status" value="1"/>
</dbReference>
<evidence type="ECO:0000256" key="1">
    <source>
        <dbReference type="ARBA" id="ARBA00001324"/>
    </source>
</evidence>
<feature type="domain" description="Rhamnogalacturonan lyase" evidence="8">
    <location>
        <begin position="476"/>
        <end position="664"/>
    </location>
</feature>
<dbReference type="InterPro" id="IPR008979">
    <property type="entry name" value="Galactose-bd-like_sf"/>
</dbReference>
<dbReference type="Pfam" id="PF06045">
    <property type="entry name" value="Rhamnogal_lyase"/>
    <property type="match status" value="1"/>
</dbReference>
<dbReference type="SUPFAM" id="SSF49785">
    <property type="entry name" value="Galactose-binding domain-like"/>
    <property type="match status" value="1"/>
</dbReference>
<dbReference type="GO" id="GO:0005576">
    <property type="term" value="C:extracellular region"/>
    <property type="evidence" value="ECO:0007669"/>
    <property type="project" value="UniProtKB-SubCell"/>
</dbReference>
<dbReference type="EMBL" id="PSQE01000005">
    <property type="protein sequence ID" value="RHN54889.1"/>
    <property type="molecule type" value="Genomic_DNA"/>
</dbReference>
<dbReference type="Gramene" id="rna29987">
    <property type="protein sequence ID" value="RHN54889.1"/>
    <property type="gene ID" value="gene29987"/>
</dbReference>
<dbReference type="GO" id="GO:0005975">
    <property type="term" value="P:carbohydrate metabolic process"/>
    <property type="evidence" value="ECO:0007669"/>
    <property type="project" value="InterPro"/>
</dbReference>
<dbReference type="Gene3D" id="2.70.98.10">
    <property type="match status" value="1"/>
</dbReference>
<evidence type="ECO:0000256" key="7">
    <source>
        <dbReference type="ARBA" id="ARBA00023239"/>
    </source>
</evidence>
<dbReference type="Gene3D" id="2.60.120.260">
    <property type="entry name" value="Galactose-binding domain-like"/>
    <property type="match status" value="1"/>
</dbReference>
<organism evidence="10 11">
    <name type="scientific">Medicago truncatula</name>
    <name type="common">Barrel medic</name>
    <name type="synonym">Medicago tribuloides</name>
    <dbReference type="NCBI Taxonomy" id="3880"/>
    <lineage>
        <taxon>Eukaryota</taxon>
        <taxon>Viridiplantae</taxon>
        <taxon>Streptophyta</taxon>
        <taxon>Embryophyta</taxon>
        <taxon>Tracheophyta</taxon>
        <taxon>Spermatophyta</taxon>
        <taxon>Magnoliopsida</taxon>
        <taxon>eudicotyledons</taxon>
        <taxon>Gunneridae</taxon>
        <taxon>Pentapetalae</taxon>
        <taxon>rosids</taxon>
        <taxon>fabids</taxon>
        <taxon>Fabales</taxon>
        <taxon>Fabaceae</taxon>
        <taxon>Papilionoideae</taxon>
        <taxon>50 kb inversion clade</taxon>
        <taxon>NPAAA clade</taxon>
        <taxon>Hologalegina</taxon>
        <taxon>IRL clade</taxon>
        <taxon>Trifolieae</taxon>
        <taxon>Medicago</taxon>
    </lineage>
</organism>
<comment type="catalytic activity">
    <reaction evidence="1">
        <text>Endotype eliminative cleavage of L-alpha-rhamnopyranosyl-(1-&gt;4)-alpha-D-galactopyranosyluronic acid bonds of rhamnogalacturonan I domains in ramified hairy regions of pectin leaving L-rhamnopyranose at the reducing end and 4-deoxy-4,5-unsaturated D-galactopyranosyluronic acid at the non-reducing end.</text>
        <dbReference type="EC" id="4.2.2.23"/>
    </reaction>
</comment>
<reference evidence="11" key="1">
    <citation type="journal article" date="2018" name="Nat. Plants">
        <title>Whole-genome landscape of Medicago truncatula symbiotic genes.</title>
        <authorList>
            <person name="Pecrix Y."/>
            <person name="Staton S.E."/>
            <person name="Sallet E."/>
            <person name="Lelandais-Briere C."/>
            <person name="Moreau S."/>
            <person name="Carrere S."/>
            <person name="Blein T."/>
            <person name="Jardinaud M.F."/>
            <person name="Latrasse D."/>
            <person name="Zouine M."/>
            <person name="Zahm M."/>
            <person name="Kreplak J."/>
            <person name="Mayjonade B."/>
            <person name="Satge C."/>
            <person name="Perez M."/>
            <person name="Cauet S."/>
            <person name="Marande W."/>
            <person name="Chantry-Darmon C."/>
            <person name="Lopez-Roques C."/>
            <person name="Bouchez O."/>
            <person name="Berard A."/>
            <person name="Debelle F."/>
            <person name="Munos S."/>
            <person name="Bendahmane A."/>
            <person name="Berges H."/>
            <person name="Niebel A."/>
            <person name="Buitink J."/>
            <person name="Frugier F."/>
            <person name="Benhamed M."/>
            <person name="Crespi M."/>
            <person name="Gouzy J."/>
            <person name="Gamas P."/>
        </authorList>
    </citation>
    <scope>NUCLEOTIDE SEQUENCE [LARGE SCALE GENOMIC DNA]</scope>
    <source>
        <strain evidence="11">cv. Jemalong A17</strain>
    </source>
</reference>
<keyword evidence="7 10" id="KW-0456">Lyase</keyword>
<sequence>MKMNMSGRVLLLWWYIMALQLCFTFGSYLEYISFRRSVRGLPNAQSSVTINRQNSQQVVISNGIMSLTLANPGGYVLGISYAGMENVLEAGNEADDRGYFDVVFGKTFQRVHGTSFSVVTQNEHIVEVSFLRAWSSSMGVSSVPINIDQRYIVRKGDSGFYTYVVFERPKGFPAIKVDQIRTVFKPKEASFNYMAISDIRQRRMASMKDRDDGQKLAYPEAVLLTRPSNPQFKGEVDDKYQYSVENQYNQVNGWITADSEKPVGFWIITPSNEFRNGGPVKQDLTSHVGPICLSMFVSTHYAGKDVAIQFQQGETHKKVFGPIFVYLNSAPSKDQFKSLWSDAKQKLSNELKSWPYNFIQSKDFIPPNQRGTLTGHLQVQDGGGKSQNAKNAYIGLALPGDAGSWQRESKGYQFWIRADQNGNFVIKNIVPGSYNLFAWVPGYIGDYKYNSPITIKPGGTINLNSLVYNPPRNGPTVWEIGIPDRSAGEFFVPKPYSNLLNRLFTNDIPDQFRQYGIWSRYSDLYPTQDLVYTVGVSNYRKDWFYAHVPRSTGNNKFQATTWKIIFEHGAVISGNYTLQLALASASNAEVQVWFNNMNANTPYFTTKRIGDDNAIPRHGIHGLYWLFTIEVPSIHLVKGKNTVFLRQSRFDSFWQGVLYDYIRLESPPTTKLKV</sequence>
<evidence type="ECO:0000256" key="6">
    <source>
        <dbReference type="ARBA" id="ARBA00022729"/>
    </source>
</evidence>
<dbReference type="Proteomes" id="UP000265566">
    <property type="component" value="Chromosome 5"/>
</dbReference>
<dbReference type="AlphaFoldDB" id="A0A396HNJ7"/>
<dbReference type="GO" id="GO:0102210">
    <property type="term" value="F:rhamnogalacturonan endolyase activity"/>
    <property type="evidence" value="ECO:0007669"/>
    <property type="project" value="UniProtKB-EC"/>
</dbReference>
<dbReference type="EC" id="4.2.2.23" evidence="4"/>
<dbReference type="CDD" id="cd10317">
    <property type="entry name" value="RGL4_C"/>
    <property type="match status" value="1"/>
</dbReference>
<evidence type="ECO:0000256" key="5">
    <source>
        <dbReference type="ARBA" id="ARBA00022525"/>
    </source>
</evidence>
<evidence type="ECO:0000259" key="9">
    <source>
        <dbReference type="Pfam" id="PF14686"/>
    </source>
</evidence>
<dbReference type="InterPro" id="IPR051850">
    <property type="entry name" value="Polysacch_Lyase_4"/>
</dbReference>
<dbReference type="CDD" id="cd10320">
    <property type="entry name" value="RGL4_N"/>
    <property type="match status" value="1"/>
</dbReference>
<evidence type="ECO:0000256" key="2">
    <source>
        <dbReference type="ARBA" id="ARBA00004613"/>
    </source>
</evidence>
<keyword evidence="6" id="KW-0732">Signal</keyword>
<protein>
    <recommendedName>
        <fullName evidence="4">rhamnogalacturonan endolyase</fullName>
        <ecNumber evidence="4">4.2.2.23</ecNumber>
    </recommendedName>
</protein>
<comment type="caution">
    <text evidence="10">The sequence shown here is derived from an EMBL/GenBank/DDBJ whole genome shotgun (WGS) entry which is preliminary data.</text>
</comment>
<feature type="domain" description="Rhamnogalacturonan lyase" evidence="9">
    <location>
        <begin position="390"/>
        <end position="463"/>
    </location>
</feature>
<comment type="subcellular location">
    <subcellularLocation>
        <location evidence="2">Secreted</location>
    </subcellularLocation>
</comment>
<evidence type="ECO:0000256" key="3">
    <source>
        <dbReference type="ARBA" id="ARBA00010418"/>
    </source>
</evidence>
<dbReference type="PANTHER" id="PTHR32018:SF6">
    <property type="entry name" value="RHAMNOGALACTURONAN ENDOLYASE"/>
    <property type="match status" value="1"/>
</dbReference>
<evidence type="ECO:0000259" key="8">
    <source>
        <dbReference type="Pfam" id="PF14683"/>
    </source>
</evidence>
<evidence type="ECO:0000313" key="11">
    <source>
        <dbReference type="Proteomes" id="UP000265566"/>
    </source>
</evidence>
<dbReference type="InterPro" id="IPR010325">
    <property type="entry name" value="Rhamnogal_lyase"/>
</dbReference>